<feature type="region of interest" description="Disordered" evidence="1">
    <location>
        <begin position="49"/>
        <end position="78"/>
    </location>
</feature>
<evidence type="ECO:0000256" key="2">
    <source>
        <dbReference type="SAM" id="Phobius"/>
    </source>
</evidence>
<proteinExistence type="predicted"/>
<evidence type="ECO:0000313" key="4">
    <source>
        <dbReference type="Proteomes" id="UP001419268"/>
    </source>
</evidence>
<dbReference type="Proteomes" id="UP001419268">
    <property type="component" value="Unassembled WGS sequence"/>
</dbReference>
<evidence type="ECO:0000313" key="3">
    <source>
        <dbReference type="EMBL" id="KAK9083920.1"/>
    </source>
</evidence>
<keyword evidence="2" id="KW-1133">Transmembrane helix</keyword>
<comment type="caution">
    <text evidence="3">The sequence shown here is derived from an EMBL/GenBank/DDBJ whole genome shotgun (WGS) entry which is preliminary data.</text>
</comment>
<keyword evidence="2" id="KW-0812">Transmembrane</keyword>
<dbReference type="EMBL" id="JBBNAG010000013">
    <property type="protein sequence ID" value="KAK9083920.1"/>
    <property type="molecule type" value="Genomic_DNA"/>
</dbReference>
<name>A0AAP0DZH2_9MAGN</name>
<feature type="region of interest" description="Disordered" evidence="1">
    <location>
        <begin position="186"/>
        <end position="207"/>
    </location>
</feature>
<sequence length="207" mass="22293">MQSRGSSNRLSGLVIRSRISALMLSMLASIAAIYVAAHMKLIERRIGGGRTVGSTEDERARRSSSSQQRLRGAFDADEPAAAARREVVTPARSGCGGARNGVEQRCGAALPDRLIPDETQQQWTLGCDFDEARRCDGLLAKKRRMDFGVETSIESHEDARLLALSCLWKSSSGEISTSSWHVSIREVSPVSTGSVPGSTPKGTFPDS</sequence>
<accession>A0AAP0DZH2</accession>
<reference evidence="3 4" key="1">
    <citation type="submission" date="2024-01" db="EMBL/GenBank/DDBJ databases">
        <title>Genome assemblies of Stephania.</title>
        <authorList>
            <person name="Yang L."/>
        </authorList>
    </citation>
    <scope>NUCLEOTIDE SEQUENCE [LARGE SCALE GENOMIC DNA]</scope>
    <source>
        <strain evidence="3">JXDWG</strain>
        <tissue evidence="3">Leaf</tissue>
    </source>
</reference>
<keyword evidence="4" id="KW-1185">Reference proteome</keyword>
<keyword evidence="2" id="KW-0472">Membrane</keyword>
<organism evidence="3 4">
    <name type="scientific">Stephania cephalantha</name>
    <dbReference type="NCBI Taxonomy" id="152367"/>
    <lineage>
        <taxon>Eukaryota</taxon>
        <taxon>Viridiplantae</taxon>
        <taxon>Streptophyta</taxon>
        <taxon>Embryophyta</taxon>
        <taxon>Tracheophyta</taxon>
        <taxon>Spermatophyta</taxon>
        <taxon>Magnoliopsida</taxon>
        <taxon>Ranunculales</taxon>
        <taxon>Menispermaceae</taxon>
        <taxon>Menispermoideae</taxon>
        <taxon>Cissampelideae</taxon>
        <taxon>Stephania</taxon>
    </lineage>
</organism>
<gene>
    <name evidence="3" type="ORF">Scep_030391</name>
</gene>
<feature type="compositionally biased region" description="Low complexity" evidence="1">
    <location>
        <begin position="187"/>
        <end position="200"/>
    </location>
</feature>
<protein>
    <submittedName>
        <fullName evidence="3">Uncharacterized protein</fullName>
    </submittedName>
</protein>
<dbReference type="AlphaFoldDB" id="A0AAP0DZH2"/>
<evidence type="ECO:0000256" key="1">
    <source>
        <dbReference type="SAM" id="MobiDB-lite"/>
    </source>
</evidence>
<feature type="transmembrane region" description="Helical" evidence="2">
    <location>
        <begin position="20"/>
        <end position="37"/>
    </location>
</feature>